<keyword evidence="2" id="KW-1133">Transmembrane helix</keyword>
<evidence type="ECO:0000256" key="1">
    <source>
        <dbReference type="SAM" id="MobiDB-lite"/>
    </source>
</evidence>
<keyword evidence="4" id="KW-1185">Reference proteome</keyword>
<feature type="transmembrane region" description="Helical" evidence="2">
    <location>
        <begin position="196"/>
        <end position="218"/>
    </location>
</feature>
<evidence type="ECO:0000313" key="4">
    <source>
        <dbReference type="Proteomes" id="UP001628179"/>
    </source>
</evidence>
<keyword evidence="2" id="KW-0472">Membrane</keyword>
<feature type="transmembrane region" description="Helical" evidence="2">
    <location>
        <begin position="230"/>
        <end position="249"/>
    </location>
</feature>
<feature type="region of interest" description="Disordered" evidence="1">
    <location>
        <begin position="132"/>
        <end position="151"/>
    </location>
</feature>
<proteinExistence type="predicted"/>
<name>A0ABQ0GPL0_9PEZI</name>
<dbReference type="GeneID" id="98180630"/>
<accession>A0ABQ0GPL0</accession>
<dbReference type="EMBL" id="BAAFSV010000005">
    <property type="protein sequence ID" value="GAB1319678.1"/>
    <property type="molecule type" value="Genomic_DNA"/>
</dbReference>
<comment type="caution">
    <text evidence="3">The sequence shown here is derived from an EMBL/GenBank/DDBJ whole genome shotgun (WGS) entry which is preliminary data.</text>
</comment>
<sequence>MKRITRLRQVKNIQFVQFNPTDKWRADIVEEGIWPPSETDPLTRKWIYAPCPPDVPPLVSSIWLMTTWRDVHHTDATAFREFWQSAPWSRRVLERVKHAPHLAVQGLRDLLVAIAPRADLIDLDDIDVDPTVTSNTLPEEVHPTDEEQPGGRRRSMYIHKRFPKLTTGKPQAGYDDEEEPKAWHLAFEAGFHIHQAMVYVLILSTVCIVGFSTWFLWAYEWQSPTKPLDVLALIGVMASYLSFVVSVWFKWAEQ</sequence>
<protein>
    <submittedName>
        <fullName evidence="3">Uncharacterized protein</fullName>
    </submittedName>
</protein>
<evidence type="ECO:0000256" key="2">
    <source>
        <dbReference type="SAM" id="Phobius"/>
    </source>
</evidence>
<dbReference type="Proteomes" id="UP001628179">
    <property type="component" value="Unassembled WGS sequence"/>
</dbReference>
<dbReference type="RefSeq" id="XP_070921408.1">
    <property type="nucleotide sequence ID" value="XM_071065307.1"/>
</dbReference>
<reference evidence="3 4" key="1">
    <citation type="submission" date="2024-09" db="EMBL/GenBank/DDBJ databases">
        <title>Itraconazole resistance in Madurella fahalii resulting from another homologue of gene encoding cytochrome P450 14-alpha sterol demethylase (CYP51).</title>
        <authorList>
            <person name="Yoshioka I."/>
            <person name="Fahal A.H."/>
            <person name="Kaneko S."/>
            <person name="Yaguchi T."/>
        </authorList>
    </citation>
    <scope>NUCLEOTIDE SEQUENCE [LARGE SCALE GENOMIC DNA]</scope>
    <source>
        <strain evidence="3 4">IFM 68171</strain>
    </source>
</reference>
<keyword evidence="2" id="KW-0812">Transmembrane</keyword>
<organism evidence="3 4">
    <name type="scientific">Madurella fahalii</name>
    <dbReference type="NCBI Taxonomy" id="1157608"/>
    <lineage>
        <taxon>Eukaryota</taxon>
        <taxon>Fungi</taxon>
        <taxon>Dikarya</taxon>
        <taxon>Ascomycota</taxon>
        <taxon>Pezizomycotina</taxon>
        <taxon>Sordariomycetes</taxon>
        <taxon>Sordariomycetidae</taxon>
        <taxon>Sordariales</taxon>
        <taxon>Sordariales incertae sedis</taxon>
        <taxon>Madurella</taxon>
    </lineage>
</organism>
<evidence type="ECO:0000313" key="3">
    <source>
        <dbReference type="EMBL" id="GAB1319678.1"/>
    </source>
</evidence>
<gene>
    <name evidence="3" type="ORF">MFIFM68171_09888</name>
</gene>